<feature type="region of interest" description="Disordered" evidence="1">
    <location>
        <begin position="51"/>
        <end position="103"/>
    </location>
</feature>
<comment type="caution">
    <text evidence="2">The sequence shown here is derived from an EMBL/GenBank/DDBJ whole genome shotgun (WGS) entry which is preliminary data.</text>
</comment>
<accession>A0AAV7S056</accession>
<dbReference type="AlphaFoldDB" id="A0AAV7S056"/>
<keyword evidence="3" id="KW-1185">Reference proteome</keyword>
<evidence type="ECO:0000313" key="3">
    <source>
        <dbReference type="Proteomes" id="UP001066276"/>
    </source>
</evidence>
<protein>
    <submittedName>
        <fullName evidence="2">Uncharacterized protein</fullName>
    </submittedName>
</protein>
<reference evidence="2" key="1">
    <citation type="journal article" date="2022" name="bioRxiv">
        <title>Sequencing and chromosome-scale assembly of the giantPleurodeles waltlgenome.</title>
        <authorList>
            <person name="Brown T."/>
            <person name="Elewa A."/>
            <person name="Iarovenko S."/>
            <person name="Subramanian E."/>
            <person name="Araus A.J."/>
            <person name="Petzold A."/>
            <person name="Susuki M."/>
            <person name="Suzuki K.-i.T."/>
            <person name="Hayashi T."/>
            <person name="Toyoda A."/>
            <person name="Oliveira C."/>
            <person name="Osipova E."/>
            <person name="Leigh N.D."/>
            <person name="Simon A."/>
            <person name="Yun M.H."/>
        </authorList>
    </citation>
    <scope>NUCLEOTIDE SEQUENCE</scope>
    <source>
        <strain evidence="2">20211129_DDA</strain>
        <tissue evidence="2">Liver</tissue>
    </source>
</reference>
<dbReference type="EMBL" id="JANPWB010000009">
    <property type="protein sequence ID" value="KAJ1157331.1"/>
    <property type="molecule type" value="Genomic_DNA"/>
</dbReference>
<organism evidence="2 3">
    <name type="scientific">Pleurodeles waltl</name>
    <name type="common">Iberian ribbed newt</name>
    <dbReference type="NCBI Taxonomy" id="8319"/>
    <lineage>
        <taxon>Eukaryota</taxon>
        <taxon>Metazoa</taxon>
        <taxon>Chordata</taxon>
        <taxon>Craniata</taxon>
        <taxon>Vertebrata</taxon>
        <taxon>Euteleostomi</taxon>
        <taxon>Amphibia</taxon>
        <taxon>Batrachia</taxon>
        <taxon>Caudata</taxon>
        <taxon>Salamandroidea</taxon>
        <taxon>Salamandridae</taxon>
        <taxon>Pleurodelinae</taxon>
        <taxon>Pleurodeles</taxon>
    </lineage>
</organism>
<dbReference type="Proteomes" id="UP001066276">
    <property type="component" value="Chromosome 5"/>
</dbReference>
<sequence length="116" mass="12733">MSFILAVLPGHSLHQRGRSLCAYTVLSLDRLGKVARERRVFMVVTALIKRSGGGNHRRGPWLLRQSDEGAGRGASVLGPAQPARRLSTSGAPLVETKGYNPGRQEVTRWPRGCWET</sequence>
<gene>
    <name evidence="2" type="ORF">NDU88_010045</name>
</gene>
<evidence type="ECO:0000256" key="1">
    <source>
        <dbReference type="SAM" id="MobiDB-lite"/>
    </source>
</evidence>
<evidence type="ECO:0000313" key="2">
    <source>
        <dbReference type="EMBL" id="KAJ1157331.1"/>
    </source>
</evidence>
<proteinExistence type="predicted"/>
<name>A0AAV7S056_PLEWA</name>